<dbReference type="InterPro" id="IPR029016">
    <property type="entry name" value="GAF-like_dom_sf"/>
</dbReference>
<dbReference type="PANTHER" id="PTHR30136:SF35">
    <property type="entry name" value="HTH-TYPE TRANSCRIPTIONAL REGULATOR RV1719"/>
    <property type="match status" value="1"/>
</dbReference>
<gene>
    <name evidence="6" type="ORF">FOC84_15215</name>
</gene>
<dbReference type="PROSITE" id="PS51078">
    <property type="entry name" value="ICLR_ED"/>
    <property type="match status" value="1"/>
</dbReference>
<dbReference type="EMBL" id="CP053985">
    <property type="protein sequence ID" value="QKH36224.1"/>
    <property type="molecule type" value="Genomic_DNA"/>
</dbReference>
<dbReference type="InterPro" id="IPR005471">
    <property type="entry name" value="Tscrpt_reg_IclR_N"/>
</dbReference>
<dbReference type="PANTHER" id="PTHR30136">
    <property type="entry name" value="HELIX-TURN-HELIX TRANSCRIPTIONAL REGULATOR, ICLR FAMILY"/>
    <property type="match status" value="1"/>
</dbReference>
<evidence type="ECO:0000256" key="1">
    <source>
        <dbReference type="ARBA" id="ARBA00023015"/>
    </source>
</evidence>
<evidence type="ECO:0000313" key="7">
    <source>
        <dbReference type="Proteomes" id="UP000500970"/>
    </source>
</evidence>
<dbReference type="PROSITE" id="PS51077">
    <property type="entry name" value="HTH_ICLR"/>
    <property type="match status" value="1"/>
</dbReference>
<dbReference type="RefSeq" id="WP_173145134.1">
    <property type="nucleotide sequence ID" value="NZ_CP053985.1"/>
</dbReference>
<keyword evidence="7" id="KW-1185">Reference proteome</keyword>
<evidence type="ECO:0000259" key="5">
    <source>
        <dbReference type="PROSITE" id="PS51078"/>
    </source>
</evidence>
<dbReference type="Gene3D" id="3.30.450.40">
    <property type="match status" value="1"/>
</dbReference>
<dbReference type="SMART" id="SM00346">
    <property type="entry name" value="HTH_ICLR"/>
    <property type="match status" value="1"/>
</dbReference>
<dbReference type="InterPro" id="IPR036390">
    <property type="entry name" value="WH_DNA-bd_sf"/>
</dbReference>
<dbReference type="Pfam" id="PF01614">
    <property type="entry name" value="IclR_C"/>
    <property type="match status" value="1"/>
</dbReference>
<dbReference type="Proteomes" id="UP000500970">
    <property type="component" value="Chromosome"/>
</dbReference>
<dbReference type="SUPFAM" id="SSF55781">
    <property type="entry name" value="GAF domain-like"/>
    <property type="match status" value="1"/>
</dbReference>
<accession>A0A7D4ILN6</accession>
<dbReference type="InterPro" id="IPR050707">
    <property type="entry name" value="HTH_MetabolicPath_Reg"/>
</dbReference>
<evidence type="ECO:0000256" key="3">
    <source>
        <dbReference type="ARBA" id="ARBA00023163"/>
    </source>
</evidence>
<dbReference type="InterPro" id="IPR036388">
    <property type="entry name" value="WH-like_DNA-bd_sf"/>
</dbReference>
<dbReference type="SUPFAM" id="SSF46785">
    <property type="entry name" value="Winged helix' DNA-binding domain"/>
    <property type="match status" value="1"/>
</dbReference>
<feature type="domain" description="IclR-ED" evidence="5">
    <location>
        <begin position="75"/>
        <end position="263"/>
    </location>
</feature>
<name>A0A7D4ILN6_9BURK</name>
<protein>
    <submittedName>
        <fullName evidence="6">IclR family transcriptional regulator</fullName>
    </submittedName>
</protein>
<proteinExistence type="predicted"/>
<dbReference type="GO" id="GO:0003677">
    <property type="term" value="F:DNA binding"/>
    <property type="evidence" value="ECO:0007669"/>
    <property type="project" value="UniProtKB-KW"/>
</dbReference>
<feature type="domain" description="HTH iclR-type" evidence="4">
    <location>
        <begin position="14"/>
        <end position="74"/>
    </location>
</feature>
<evidence type="ECO:0000256" key="2">
    <source>
        <dbReference type="ARBA" id="ARBA00023125"/>
    </source>
</evidence>
<dbReference type="Gene3D" id="1.10.10.10">
    <property type="entry name" value="Winged helix-like DNA-binding domain superfamily/Winged helix DNA-binding domain"/>
    <property type="match status" value="1"/>
</dbReference>
<dbReference type="AlphaFoldDB" id="A0A7D4ILN6"/>
<dbReference type="KEGG" id="apes:FOC84_15215"/>
<dbReference type="Pfam" id="PF09339">
    <property type="entry name" value="HTH_IclR"/>
    <property type="match status" value="1"/>
</dbReference>
<dbReference type="GO" id="GO:0045892">
    <property type="term" value="P:negative regulation of DNA-templated transcription"/>
    <property type="evidence" value="ECO:0007669"/>
    <property type="project" value="TreeGrafter"/>
</dbReference>
<reference evidence="6 7" key="1">
    <citation type="submission" date="2020-05" db="EMBL/GenBank/DDBJ databases">
        <title>FDA dAtabase for Regulatory Grade micrObial Sequences (FDA-ARGOS): Supporting development and validation of Infectious Disease Dx tests.</title>
        <authorList>
            <person name="Sproer C."/>
            <person name="Gronow S."/>
            <person name="Severitt S."/>
            <person name="Schroder I."/>
            <person name="Tallon L."/>
            <person name="Sadzewicz L."/>
            <person name="Zhao X."/>
            <person name="Vavikolanu K."/>
            <person name="Mehta A."/>
            <person name="Aluvathingal J."/>
            <person name="Nadendla S."/>
            <person name="Myers T."/>
            <person name="Yan Y."/>
            <person name="Sichtig H."/>
        </authorList>
    </citation>
    <scope>NUCLEOTIDE SEQUENCE [LARGE SCALE GENOMIC DNA]</scope>
    <source>
        <strain evidence="6 7">FDAARGOS_790</strain>
    </source>
</reference>
<sequence length="263" mass="28193">MKTRSETSPATSEPRSLLRILGIFEVLARGTGGATLAELSSELEAPKSSLLLLLRPLVAHKYLMHAAGRYELGPSIFQLSAEVLASAGVTKILRPYIEELAARCEESVFLALIDKEAKTVTYIDGIDSKQPVRYSVPIGTKRPLHVSAAGKLLFAFQDQAWQKKYLKAAKLKPMTGKPLPDKEAFELQLQEIRASGIAVSMGEAVAGASGIAAPIIKADGTASYALMIAAPSDRFVQSLPALRQLLQEVAADASATLRHMPGN</sequence>
<evidence type="ECO:0000313" key="6">
    <source>
        <dbReference type="EMBL" id="QKH36224.1"/>
    </source>
</evidence>
<keyword evidence="1" id="KW-0805">Transcription regulation</keyword>
<organism evidence="6 7">
    <name type="scientific">Achromobacter pestifer</name>
    <dbReference type="NCBI Taxonomy" id="1353889"/>
    <lineage>
        <taxon>Bacteria</taxon>
        <taxon>Pseudomonadati</taxon>
        <taxon>Pseudomonadota</taxon>
        <taxon>Betaproteobacteria</taxon>
        <taxon>Burkholderiales</taxon>
        <taxon>Alcaligenaceae</taxon>
        <taxon>Achromobacter</taxon>
    </lineage>
</organism>
<evidence type="ECO:0000259" key="4">
    <source>
        <dbReference type="PROSITE" id="PS51077"/>
    </source>
</evidence>
<dbReference type="InterPro" id="IPR014757">
    <property type="entry name" value="Tscrpt_reg_IclR_C"/>
</dbReference>
<keyword evidence="3" id="KW-0804">Transcription</keyword>
<keyword evidence="2" id="KW-0238">DNA-binding</keyword>
<dbReference type="GO" id="GO:0003700">
    <property type="term" value="F:DNA-binding transcription factor activity"/>
    <property type="evidence" value="ECO:0007669"/>
    <property type="project" value="TreeGrafter"/>
</dbReference>